<protein>
    <submittedName>
        <fullName evidence="2">Uncharacterized protein</fullName>
    </submittedName>
</protein>
<dbReference type="EMBL" id="MLFT02000001">
    <property type="protein sequence ID" value="PHT58974.1"/>
    <property type="molecule type" value="Genomic_DNA"/>
</dbReference>
<accession>A0A2G2XNA4</accession>
<dbReference type="Proteomes" id="UP000224567">
    <property type="component" value="Unassembled WGS sequence"/>
</dbReference>
<evidence type="ECO:0000313" key="2">
    <source>
        <dbReference type="EMBL" id="PHT58974.1"/>
    </source>
</evidence>
<evidence type="ECO:0000256" key="1">
    <source>
        <dbReference type="SAM" id="MobiDB-lite"/>
    </source>
</evidence>
<sequence length="165" mass="18813">MTTLPSKMQHLARRYALEASLLQRAKWASLGLQYDAHKHDLKADLHWGSLTRLFGGVYDLSDFDEKLLQARKCNIEKQVKEKVDRVNLDEIPSGPVGIDADFEEIYKNKEARYEGKLSGDDPYFDSLDSDSAIRKEEGDFVDDDEVVDPPPKTSSTKIYFDKIAK</sequence>
<evidence type="ECO:0000313" key="3">
    <source>
        <dbReference type="Proteomes" id="UP000224567"/>
    </source>
</evidence>
<dbReference type="AlphaFoldDB" id="A0A2G2XNA4"/>
<proteinExistence type="predicted"/>
<feature type="region of interest" description="Disordered" evidence="1">
    <location>
        <begin position="135"/>
        <end position="165"/>
    </location>
</feature>
<dbReference type="OrthoDB" id="1320284at2759"/>
<keyword evidence="3" id="KW-1185">Reference proteome</keyword>
<gene>
    <name evidence="2" type="ORF">CQW23_01337</name>
</gene>
<comment type="caution">
    <text evidence="2">The sequence shown here is derived from an EMBL/GenBank/DDBJ whole genome shotgun (WGS) entry which is preliminary data.</text>
</comment>
<reference evidence="3" key="2">
    <citation type="journal article" date="2017" name="J. Anim. Genet.">
        <title>Multiple reference genome sequences of hot pepper reveal the massive evolution of plant disease resistance genes by retroduplication.</title>
        <authorList>
            <person name="Kim S."/>
            <person name="Park J."/>
            <person name="Yeom S.-I."/>
            <person name="Kim Y.-M."/>
            <person name="Seo E."/>
            <person name="Kim K.-T."/>
            <person name="Kim M.-S."/>
            <person name="Lee J.M."/>
            <person name="Cheong K."/>
            <person name="Shin H.-S."/>
            <person name="Kim S.-B."/>
            <person name="Han K."/>
            <person name="Lee J."/>
            <person name="Park M."/>
            <person name="Lee H.-A."/>
            <person name="Lee H.-Y."/>
            <person name="Lee Y."/>
            <person name="Oh S."/>
            <person name="Lee J.H."/>
            <person name="Choi E."/>
            <person name="Choi E."/>
            <person name="Lee S.E."/>
            <person name="Jeon J."/>
            <person name="Kim H."/>
            <person name="Choi G."/>
            <person name="Song H."/>
            <person name="Lee J."/>
            <person name="Lee S.-C."/>
            <person name="Kwon J.-K."/>
            <person name="Lee H.-Y."/>
            <person name="Koo N."/>
            <person name="Hong Y."/>
            <person name="Kim R.W."/>
            <person name="Kang W.-H."/>
            <person name="Huh J.H."/>
            <person name="Kang B.-C."/>
            <person name="Yang T.-J."/>
            <person name="Lee Y.-H."/>
            <person name="Bennetzen J.L."/>
            <person name="Choi D."/>
        </authorList>
    </citation>
    <scope>NUCLEOTIDE SEQUENCE [LARGE SCALE GENOMIC DNA]</scope>
    <source>
        <strain evidence="3">cv. PBC81</strain>
    </source>
</reference>
<name>A0A2G2XNA4_CAPBA</name>
<organism evidence="2 3">
    <name type="scientific">Capsicum baccatum</name>
    <name type="common">Peruvian pepper</name>
    <dbReference type="NCBI Taxonomy" id="33114"/>
    <lineage>
        <taxon>Eukaryota</taxon>
        <taxon>Viridiplantae</taxon>
        <taxon>Streptophyta</taxon>
        <taxon>Embryophyta</taxon>
        <taxon>Tracheophyta</taxon>
        <taxon>Spermatophyta</taxon>
        <taxon>Magnoliopsida</taxon>
        <taxon>eudicotyledons</taxon>
        <taxon>Gunneridae</taxon>
        <taxon>Pentapetalae</taxon>
        <taxon>asterids</taxon>
        <taxon>lamiids</taxon>
        <taxon>Solanales</taxon>
        <taxon>Solanaceae</taxon>
        <taxon>Solanoideae</taxon>
        <taxon>Capsiceae</taxon>
        <taxon>Capsicum</taxon>
    </lineage>
</organism>
<reference evidence="2 3" key="1">
    <citation type="journal article" date="2017" name="Genome Biol.">
        <title>New reference genome sequences of hot pepper reveal the massive evolution of plant disease-resistance genes by retroduplication.</title>
        <authorList>
            <person name="Kim S."/>
            <person name="Park J."/>
            <person name="Yeom S.I."/>
            <person name="Kim Y.M."/>
            <person name="Seo E."/>
            <person name="Kim K.T."/>
            <person name="Kim M.S."/>
            <person name="Lee J.M."/>
            <person name="Cheong K."/>
            <person name="Shin H.S."/>
            <person name="Kim S.B."/>
            <person name="Han K."/>
            <person name="Lee J."/>
            <person name="Park M."/>
            <person name="Lee H.A."/>
            <person name="Lee H.Y."/>
            <person name="Lee Y."/>
            <person name="Oh S."/>
            <person name="Lee J.H."/>
            <person name="Choi E."/>
            <person name="Choi E."/>
            <person name="Lee S.E."/>
            <person name="Jeon J."/>
            <person name="Kim H."/>
            <person name="Choi G."/>
            <person name="Song H."/>
            <person name="Lee J."/>
            <person name="Lee S.C."/>
            <person name="Kwon J.K."/>
            <person name="Lee H.Y."/>
            <person name="Koo N."/>
            <person name="Hong Y."/>
            <person name="Kim R.W."/>
            <person name="Kang W.H."/>
            <person name="Huh J.H."/>
            <person name="Kang B.C."/>
            <person name="Yang T.J."/>
            <person name="Lee Y.H."/>
            <person name="Bennetzen J.L."/>
            <person name="Choi D."/>
        </authorList>
    </citation>
    <scope>NUCLEOTIDE SEQUENCE [LARGE SCALE GENOMIC DNA]</scope>
    <source>
        <strain evidence="3">cv. PBC81</strain>
    </source>
</reference>